<protein>
    <submittedName>
        <fullName evidence="1">Uncharacterized protein</fullName>
    </submittedName>
</protein>
<gene>
    <name evidence="1" type="ORF">PENSUB_676</name>
</gene>
<name>A0A1Q5ULW6_9EURO</name>
<dbReference type="EMBL" id="MNBE01000128">
    <property type="protein sequence ID" value="OKP13485.1"/>
    <property type="molecule type" value="Genomic_DNA"/>
</dbReference>
<evidence type="ECO:0000313" key="2">
    <source>
        <dbReference type="Proteomes" id="UP000186955"/>
    </source>
</evidence>
<dbReference type="Proteomes" id="UP000186955">
    <property type="component" value="Unassembled WGS sequence"/>
</dbReference>
<reference evidence="1 2" key="1">
    <citation type="submission" date="2016-10" db="EMBL/GenBank/DDBJ databases">
        <title>Genome sequence of the ascomycete fungus Penicillium subrubescens.</title>
        <authorList>
            <person name="De Vries R.P."/>
            <person name="Peng M."/>
            <person name="Dilokpimol A."/>
            <person name="Hilden K."/>
            <person name="Makela M.R."/>
            <person name="Grigoriev I."/>
            <person name="Riley R."/>
            <person name="Granchi Z."/>
        </authorList>
    </citation>
    <scope>NUCLEOTIDE SEQUENCE [LARGE SCALE GENOMIC DNA]</scope>
    <source>
        <strain evidence="1 2">CBS 132785</strain>
    </source>
</reference>
<keyword evidence="2" id="KW-1185">Reference proteome</keyword>
<evidence type="ECO:0000313" key="1">
    <source>
        <dbReference type="EMBL" id="OKP13485.1"/>
    </source>
</evidence>
<dbReference type="AlphaFoldDB" id="A0A1Q5ULW6"/>
<comment type="caution">
    <text evidence="1">The sequence shown here is derived from an EMBL/GenBank/DDBJ whole genome shotgun (WGS) entry which is preliminary data.</text>
</comment>
<organism evidence="1 2">
    <name type="scientific">Penicillium subrubescens</name>
    <dbReference type="NCBI Taxonomy" id="1316194"/>
    <lineage>
        <taxon>Eukaryota</taxon>
        <taxon>Fungi</taxon>
        <taxon>Dikarya</taxon>
        <taxon>Ascomycota</taxon>
        <taxon>Pezizomycotina</taxon>
        <taxon>Eurotiomycetes</taxon>
        <taxon>Eurotiomycetidae</taxon>
        <taxon>Eurotiales</taxon>
        <taxon>Aspergillaceae</taxon>
        <taxon>Penicillium</taxon>
    </lineage>
</organism>
<accession>A0A1Q5ULW6</accession>
<sequence>MSEQKFSPVTPVPNNNMREVLERFKQRRLKSEAILRALKEQDAAMGFGSFNDMPQLRRSNSQEADEKKSRVDFALKNFTNTLSRTLGFLEIPFLDYLAATTTMSVVLAIDHERQKIRFPDLADSEPKNAEYEDLEFYFHKIGEAVIDGGEDLDDASQFTEETSSLRHTLALDIIRLGLRQLAQAQLESGKRSLWS</sequence>
<proteinExistence type="predicted"/>